<evidence type="ECO:0000313" key="3">
    <source>
        <dbReference type="Proteomes" id="UP001244341"/>
    </source>
</evidence>
<organism evidence="2 3">
    <name type="scientific">Tetradesmus obliquus</name>
    <name type="common">Green alga</name>
    <name type="synonym">Acutodesmus obliquus</name>
    <dbReference type="NCBI Taxonomy" id="3088"/>
    <lineage>
        <taxon>Eukaryota</taxon>
        <taxon>Viridiplantae</taxon>
        <taxon>Chlorophyta</taxon>
        <taxon>core chlorophytes</taxon>
        <taxon>Chlorophyceae</taxon>
        <taxon>CS clade</taxon>
        <taxon>Sphaeropleales</taxon>
        <taxon>Scenedesmaceae</taxon>
        <taxon>Tetradesmus</taxon>
    </lineage>
</organism>
<dbReference type="Proteomes" id="UP001244341">
    <property type="component" value="Chromosome 6b"/>
</dbReference>
<feature type="region of interest" description="Disordered" evidence="1">
    <location>
        <begin position="124"/>
        <end position="156"/>
    </location>
</feature>
<keyword evidence="3" id="KW-1185">Reference proteome</keyword>
<sequence length="272" mass="28505">MAESEQLQQLRQLRARCDDAQDFLVGLIHAHLQDEPPAAAMRLLTAAASRQLNIAALNRSCVQSFLDKQLQASPADMAGLMAALSLVRCCSRNSHQVQGLDQHQLGALFSGTMTHLVAHVERALASNQQQQQQQQQAAQPAAAPSSSSGRTRRAAAAAAAAAHADAAADAAASELRQQVAAGLAAHVSARVPLASSLIPHVVGLLGHQAPASSTTVLQALGSLLAAARQQQQQQQQQRVDVEEPDYWLSVLIRQPAAVAAGPAGKPGPWLAV</sequence>
<reference evidence="2 3" key="1">
    <citation type="submission" date="2023-05" db="EMBL/GenBank/DDBJ databases">
        <title>A 100% complete, gapless, phased diploid assembly of the Scenedesmus obliquus UTEX 3031 genome.</title>
        <authorList>
            <person name="Biondi T.C."/>
            <person name="Hanschen E.R."/>
            <person name="Kwon T."/>
            <person name="Eng W."/>
            <person name="Kruse C.P.S."/>
            <person name="Koehler S.I."/>
            <person name="Kunde Y."/>
            <person name="Gleasner C.D."/>
            <person name="You Mak K.T."/>
            <person name="Polle J."/>
            <person name="Hovde B.T."/>
            <person name="Starkenburg S.R."/>
        </authorList>
    </citation>
    <scope>NUCLEOTIDE SEQUENCE [LARGE SCALE GENOMIC DNA]</scope>
    <source>
        <strain evidence="2 3">DOE0152z</strain>
    </source>
</reference>
<evidence type="ECO:0000313" key="2">
    <source>
        <dbReference type="EMBL" id="WIA15368.1"/>
    </source>
</evidence>
<protein>
    <submittedName>
        <fullName evidence="2">Uncharacterized protein</fullName>
    </submittedName>
</protein>
<gene>
    <name evidence="2" type="ORF">OEZ85_002032</name>
</gene>
<dbReference type="EMBL" id="CP126213">
    <property type="protein sequence ID" value="WIA15368.1"/>
    <property type="molecule type" value="Genomic_DNA"/>
</dbReference>
<evidence type="ECO:0000256" key="1">
    <source>
        <dbReference type="SAM" id="MobiDB-lite"/>
    </source>
</evidence>
<accession>A0ABY8U3Z1</accession>
<name>A0ABY8U3Z1_TETOB</name>
<proteinExistence type="predicted"/>